<dbReference type="GO" id="GO:0009860">
    <property type="term" value="P:pollen tube growth"/>
    <property type="evidence" value="ECO:0007669"/>
    <property type="project" value="TreeGrafter"/>
</dbReference>
<dbReference type="OrthoDB" id="408631at2759"/>
<dbReference type="Proteomes" id="UP000796880">
    <property type="component" value="Unassembled WGS sequence"/>
</dbReference>
<dbReference type="Gene3D" id="3.40.50.1820">
    <property type="entry name" value="alpha/beta hydrolase"/>
    <property type="match status" value="1"/>
</dbReference>
<feature type="domain" description="Alpha/beta hydrolase fold-3" evidence="2">
    <location>
        <begin position="95"/>
        <end position="319"/>
    </location>
</feature>
<reference evidence="3" key="1">
    <citation type="submission" date="2020-03" db="EMBL/GenBank/DDBJ databases">
        <title>A high-quality chromosome-level genome assembly of a woody plant with both climbing and erect habits, Rhamnella rubrinervis.</title>
        <authorList>
            <person name="Lu Z."/>
            <person name="Yang Y."/>
            <person name="Zhu X."/>
            <person name="Sun Y."/>
        </authorList>
    </citation>
    <scope>NUCLEOTIDE SEQUENCE</scope>
    <source>
        <strain evidence="3">BYM</strain>
        <tissue evidence="3">Leaf</tissue>
    </source>
</reference>
<dbReference type="InterPro" id="IPR029058">
    <property type="entry name" value="AB_hydrolase_fold"/>
</dbReference>
<dbReference type="PANTHER" id="PTHR23024">
    <property type="entry name" value="ARYLACETAMIDE DEACETYLASE"/>
    <property type="match status" value="1"/>
</dbReference>
<comment type="caution">
    <text evidence="3">The sequence shown here is derived from an EMBL/GenBank/DDBJ whole genome shotgun (WGS) entry which is preliminary data.</text>
</comment>
<proteinExistence type="inferred from homology"/>
<keyword evidence="4" id="KW-1185">Reference proteome</keyword>
<dbReference type="SUPFAM" id="SSF53474">
    <property type="entry name" value="alpha/beta-Hydrolases"/>
    <property type="match status" value="1"/>
</dbReference>
<dbReference type="InterPro" id="IPR050466">
    <property type="entry name" value="Carboxylest/Gibb_receptor"/>
</dbReference>
<evidence type="ECO:0000259" key="2">
    <source>
        <dbReference type="Pfam" id="PF07859"/>
    </source>
</evidence>
<dbReference type="EMBL" id="VOIH02000006">
    <property type="protein sequence ID" value="KAF3444194.1"/>
    <property type="molecule type" value="Genomic_DNA"/>
</dbReference>
<gene>
    <name evidence="3" type="ORF">FNV43_RR13884</name>
</gene>
<dbReference type="InterPro" id="IPR013094">
    <property type="entry name" value="AB_hydrolase_3"/>
</dbReference>
<protein>
    <recommendedName>
        <fullName evidence="2">Alpha/beta hydrolase fold-3 domain-containing protein</fullName>
    </recommendedName>
</protein>
<evidence type="ECO:0000313" key="3">
    <source>
        <dbReference type="EMBL" id="KAF3444194.1"/>
    </source>
</evidence>
<sequence length="347" mass="38416">MATTNNTNTTTAPPDSLPWRTRFSVSFLSPLTDSVRRPNGTINRRLLRFFDIKSSPNPTSPLHGVTSSDLTIDPSRNLWVRIFVPHSASSSLPVIVFFHGGGFAFLSPDNFAYDAVCSRFARKIPSIVVSVNYRLSPEHRYPCQYHDGFDVLKYLDQNASSVLPKFADVSKCFLAGDSAGANIAHHVAVRACNGNSSGKELERGLKVIGLVSIQPFFGGEERTESEIRLAKAHLVSVSRTDWLWKVLLPEGCDRDHHASNVSGPNAVDITGKGKYPDALVFVGGLDPLQDWQRRYYQWLKKSGIKAELIEYPNMIHAFYIFPELPQAAQLISQVKAFVNAKCSSSSS</sequence>
<evidence type="ECO:0000256" key="1">
    <source>
        <dbReference type="ARBA" id="ARBA00010515"/>
    </source>
</evidence>
<accession>A0A8K0H1Z5</accession>
<name>A0A8K0H1Z5_9ROSA</name>
<dbReference type="PANTHER" id="PTHR23024:SF609">
    <property type="entry name" value="CARBOXYLESTERASE 18-RELATED"/>
    <property type="match status" value="1"/>
</dbReference>
<comment type="similarity">
    <text evidence="1">Belongs to the 'GDXG' lipolytic enzyme family.</text>
</comment>
<organism evidence="3 4">
    <name type="scientific">Rhamnella rubrinervis</name>
    <dbReference type="NCBI Taxonomy" id="2594499"/>
    <lineage>
        <taxon>Eukaryota</taxon>
        <taxon>Viridiplantae</taxon>
        <taxon>Streptophyta</taxon>
        <taxon>Embryophyta</taxon>
        <taxon>Tracheophyta</taxon>
        <taxon>Spermatophyta</taxon>
        <taxon>Magnoliopsida</taxon>
        <taxon>eudicotyledons</taxon>
        <taxon>Gunneridae</taxon>
        <taxon>Pentapetalae</taxon>
        <taxon>rosids</taxon>
        <taxon>fabids</taxon>
        <taxon>Rosales</taxon>
        <taxon>Rhamnaceae</taxon>
        <taxon>rhamnoid group</taxon>
        <taxon>Rhamneae</taxon>
        <taxon>Rhamnella</taxon>
    </lineage>
</organism>
<dbReference type="GO" id="GO:0052689">
    <property type="term" value="F:carboxylic ester hydrolase activity"/>
    <property type="evidence" value="ECO:0007669"/>
    <property type="project" value="TreeGrafter"/>
</dbReference>
<dbReference type="AlphaFoldDB" id="A0A8K0H1Z5"/>
<dbReference type="Pfam" id="PF07859">
    <property type="entry name" value="Abhydrolase_3"/>
    <property type="match status" value="1"/>
</dbReference>
<evidence type="ECO:0000313" key="4">
    <source>
        <dbReference type="Proteomes" id="UP000796880"/>
    </source>
</evidence>